<sequence>MRFSLLVAAAVVEAGVISGNKKVPGPDKDGRYTISAKGIKAQFIPYGATLTNLFVKDKNGKPIDVVLGYDDVDYYPVDPGHPVYNAIPGRYANRIGNGQYTIDGVTYYTEKNDGPNTLHSGTNNWSYRFWNVTAYSRDSITFSILDESESSKGFPGRVESNVTYSVSENTWNIKITARSLDQKTPILLNQHTYFNLDAYRNPATDKIWEHRLHLPYSRRYLEADQGALPTGEILIAKPGSINDFASSPDLLLGHARNQTGFEGNCGADGACEGYNGYWLIEDAPENAVVVTLSSEFSGVKAEMRTDQAGVVLYSCNWSDGTAKLKKTQGIEGKHETVTRSSCIAIEAQDWPDGINHPEWNRTDAQIFGPGDRGIRYPLFFEAGTSKEEILSWVSVVINDLGQESASPDPEQAGDENNTMTTDGSQ</sequence>
<keyword evidence="3" id="KW-0119">Carbohydrate metabolism</keyword>
<dbReference type="Pfam" id="PF01263">
    <property type="entry name" value="Aldose_epim"/>
    <property type="match status" value="1"/>
</dbReference>
<protein>
    <recommendedName>
        <fullName evidence="8">Aldose 1-epimerase</fullName>
    </recommendedName>
</protein>
<keyword evidence="7" id="KW-1185">Reference proteome</keyword>
<feature type="chain" id="PRO_5046540090" description="Aldose 1-epimerase" evidence="5">
    <location>
        <begin position="20"/>
        <end position="425"/>
    </location>
</feature>
<dbReference type="Proteomes" id="UP001583172">
    <property type="component" value="Unassembled WGS sequence"/>
</dbReference>
<evidence type="ECO:0000313" key="6">
    <source>
        <dbReference type="EMBL" id="KAL1837672.1"/>
    </source>
</evidence>
<proteinExistence type="inferred from homology"/>
<feature type="compositionally biased region" description="Polar residues" evidence="4">
    <location>
        <begin position="414"/>
        <end position="425"/>
    </location>
</feature>
<dbReference type="SUPFAM" id="SSF74650">
    <property type="entry name" value="Galactose mutarotase-like"/>
    <property type="match status" value="1"/>
</dbReference>
<dbReference type="InterPro" id="IPR011013">
    <property type="entry name" value="Gal_mutarotase_sf_dom"/>
</dbReference>
<gene>
    <name evidence="6" type="ORF">VTJ49DRAFT_3522</name>
</gene>
<accession>A0ABR3V7B8</accession>
<comment type="caution">
    <text evidence="6">The sequence shown here is derived from an EMBL/GenBank/DDBJ whole genome shotgun (WGS) entry which is preliminary data.</text>
</comment>
<evidence type="ECO:0000256" key="5">
    <source>
        <dbReference type="SAM" id="SignalP"/>
    </source>
</evidence>
<evidence type="ECO:0000256" key="1">
    <source>
        <dbReference type="ARBA" id="ARBA00006206"/>
    </source>
</evidence>
<dbReference type="Gene3D" id="2.70.98.10">
    <property type="match status" value="1"/>
</dbReference>
<dbReference type="InterPro" id="IPR047215">
    <property type="entry name" value="Galactose_mutarotase-like"/>
</dbReference>
<evidence type="ECO:0000256" key="3">
    <source>
        <dbReference type="ARBA" id="ARBA00023277"/>
    </source>
</evidence>
<reference evidence="6 7" key="1">
    <citation type="journal article" date="2024" name="Commun. Biol.">
        <title>Comparative genomic analysis of thermophilic fungi reveals convergent evolutionary adaptations and gene losses.</title>
        <authorList>
            <person name="Steindorff A.S."/>
            <person name="Aguilar-Pontes M.V."/>
            <person name="Robinson A.J."/>
            <person name="Andreopoulos B."/>
            <person name="LaButti K."/>
            <person name="Kuo A."/>
            <person name="Mondo S."/>
            <person name="Riley R."/>
            <person name="Otillar R."/>
            <person name="Haridas S."/>
            <person name="Lipzen A."/>
            <person name="Grimwood J."/>
            <person name="Schmutz J."/>
            <person name="Clum A."/>
            <person name="Reid I.D."/>
            <person name="Moisan M.C."/>
            <person name="Butler G."/>
            <person name="Nguyen T.T.M."/>
            <person name="Dewar K."/>
            <person name="Conant G."/>
            <person name="Drula E."/>
            <person name="Henrissat B."/>
            <person name="Hansel C."/>
            <person name="Singer S."/>
            <person name="Hutchinson M.I."/>
            <person name="de Vries R.P."/>
            <person name="Natvig D.O."/>
            <person name="Powell A.J."/>
            <person name="Tsang A."/>
            <person name="Grigoriev I.V."/>
        </authorList>
    </citation>
    <scope>NUCLEOTIDE SEQUENCE [LARGE SCALE GENOMIC DNA]</scope>
    <source>
        <strain evidence="6 7">CBS 620.91</strain>
    </source>
</reference>
<evidence type="ECO:0000256" key="2">
    <source>
        <dbReference type="ARBA" id="ARBA00023235"/>
    </source>
</evidence>
<dbReference type="InterPro" id="IPR008183">
    <property type="entry name" value="Aldose_1/G6P_1-epimerase"/>
</dbReference>
<feature type="signal peptide" evidence="5">
    <location>
        <begin position="1"/>
        <end position="19"/>
    </location>
</feature>
<organism evidence="6 7">
    <name type="scientific">Humicola insolens</name>
    <name type="common">Soft-rot fungus</name>
    <dbReference type="NCBI Taxonomy" id="85995"/>
    <lineage>
        <taxon>Eukaryota</taxon>
        <taxon>Fungi</taxon>
        <taxon>Dikarya</taxon>
        <taxon>Ascomycota</taxon>
        <taxon>Pezizomycotina</taxon>
        <taxon>Sordariomycetes</taxon>
        <taxon>Sordariomycetidae</taxon>
        <taxon>Sordariales</taxon>
        <taxon>Chaetomiaceae</taxon>
        <taxon>Mycothermus</taxon>
    </lineage>
</organism>
<feature type="region of interest" description="Disordered" evidence="4">
    <location>
        <begin position="402"/>
        <end position="425"/>
    </location>
</feature>
<dbReference type="PANTHER" id="PTHR10091:SF2">
    <property type="entry name" value="ALDOSE 1-EPIMERASE"/>
    <property type="match status" value="1"/>
</dbReference>
<dbReference type="InterPro" id="IPR014718">
    <property type="entry name" value="GH-type_carb-bd"/>
</dbReference>
<evidence type="ECO:0008006" key="8">
    <source>
        <dbReference type="Google" id="ProtNLM"/>
    </source>
</evidence>
<dbReference type="PANTHER" id="PTHR10091">
    <property type="entry name" value="ALDOSE-1-EPIMERASE"/>
    <property type="match status" value="1"/>
</dbReference>
<evidence type="ECO:0000256" key="4">
    <source>
        <dbReference type="SAM" id="MobiDB-lite"/>
    </source>
</evidence>
<dbReference type="EMBL" id="JAZGSY010000273">
    <property type="protein sequence ID" value="KAL1837672.1"/>
    <property type="molecule type" value="Genomic_DNA"/>
</dbReference>
<keyword evidence="5" id="KW-0732">Signal</keyword>
<dbReference type="CDD" id="cd09019">
    <property type="entry name" value="galactose_mutarotase_like"/>
    <property type="match status" value="1"/>
</dbReference>
<comment type="similarity">
    <text evidence="1">Belongs to the aldose epimerase family.</text>
</comment>
<evidence type="ECO:0000313" key="7">
    <source>
        <dbReference type="Proteomes" id="UP001583172"/>
    </source>
</evidence>
<name>A0ABR3V7B8_HUMIN</name>
<keyword evidence="2" id="KW-0413">Isomerase</keyword>